<sequence length="77" mass="8660">MNTLYGLTHNKQCMNTSEATRKNSQNEALAVFNALTLKEKCLYLIKISKRNTGYQALVLMGLTLVIIAADYLFTMVN</sequence>
<proteinExistence type="predicted"/>
<evidence type="ECO:0000313" key="2">
    <source>
        <dbReference type="EMBL" id="MBB6218346.1"/>
    </source>
</evidence>
<evidence type="ECO:0000313" key="3">
    <source>
        <dbReference type="Proteomes" id="UP000579281"/>
    </source>
</evidence>
<reference evidence="2 3" key="1">
    <citation type="submission" date="2020-08" db="EMBL/GenBank/DDBJ databases">
        <title>Genomic Encyclopedia of Type Strains, Phase IV (KMG-IV): sequencing the most valuable type-strain genomes for metagenomic binning, comparative biology and taxonomic classification.</title>
        <authorList>
            <person name="Goeker M."/>
        </authorList>
    </citation>
    <scope>NUCLEOTIDE SEQUENCE [LARGE SCALE GENOMIC DNA]</scope>
    <source>
        <strain evidence="2 3">DSM 103526</strain>
    </source>
</reference>
<name>A0A841KXA3_9FIRM</name>
<dbReference type="AlphaFoldDB" id="A0A841KXA3"/>
<keyword evidence="3" id="KW-1185">Reference proteome</keyword>
<organism evidence="2 3">
    <name type="scientific">Anaerosolibacter carboniphilus</name>
    <dbReference type="NCBI Taxonomy" id="1417629"/>
    <lineage>
        <taxon>Bacteria</taxon>
        <taxon>Bacillati</taxon>
        <taxon>Bacillota</taxon>
        <taxon>Clostridia</taxon>
        <taxon>Peptostreptococcales</taxon>
        <taxon>Thermotaleaceae</taxon>
        <taxon>Anaerosolibacter</taxon>
    </lineage>
</organism>
<gene>
    <name evidence="2" type="ORF">HNQ80_004510</name>
</gene>
<protein>
    <submittedName>
        <fullName evidence="2">Uncharacterized protein</fullName>
    </submittedName>
</protein>
<keyword evidence="1" id="KW-1133">Transmembrane helix</keyword>
<evidence type="ECO:0000256" key="1">
    <source>
        <dbReference type="SAM" id="Phobius"/>
    </source>
</evidence>
<keyword evidence="1" id="KW-0472">Membrane</keyword>
<dbReference type="Proteomes" id="UP000579281">
    <property type="component" value="Unassembled WGS sequence"/>
</dbReference>
<dbReference type="RefSeq" id="WP_207727149.1">
    <property type="nucleotide sequence ID" value="NZ_JACHEN010000037.1"/>
</dbReference>
<accession>A0A841KXA3</accession>
<comment type="caution">
    <text evidence="2">The sequence shown here is derived from an EMBL/GenBank/DDBJ whole genome shotgun (WGS) entry which is preliminary data.</text>
</comment>
<keyword evidence="1" id="KW-0812">Transmembrane</keyword>
<dbReference type="EMBL" id="JACHEN010000037">
    <property type="protein sequence ID" value="MBB6218346.1"/>
    <property type="molecule type" value="Genomic_DNA"/>
</dbReference>
<feature type="transmembrane region" description="Helical" evidence="1">
    <location>
        <begin position="54"/>
        <end position="73"/>
    </location>
</feature>